<evidence type="ECO:0000313" key="2">
    <source>
        <dbReference type="EnsemblProtists" id="EOD18480"/>
    </source>
</evidence>
<accession>A0A0D3J4P5</accession>
<evidence type="ECO:0000259" key="1">
    <source>
        <dbReference type="Pfam" id="PF14652"/>
    </source>
</evidence>
<dbReference type="OMA" id="HIPGHEA"/>
<dbReference type="eggNOG" id="ENOG502QRY1">
    <property type="taxonomic scope" value="Eukaryota"/>
</dbReference>
<feature type="domain" description="KATNIP" evidence="1">
    <location>
        <begin position="81"/>
        <end position="230"/>
    </location>
</feature>
<keyword evidence="3" id="KW-1185">Reference proteome</keyword>
<feature type="domain" description="KATNIP" evidence="1">
    <location>
        <begin position="310"/>
        <end position="451"/>
    </location>
</feature>
<reference evidence="3" key="1">
    <citation type="journal article" date="2013" name="Nature">
        <title>Pan genome of the phytoplankton Emiliania underpins its global distribution.</title>
        <authorList>
            <person name="Read B.A."/>
            <person name="Kegel J."/>
            <person name="Klute M.J."/>
            <person name="Kuo A."/>
            <person name="Lefebvre S.C."/>
            <person name="Maumus F."/>
            <person name="Mayer C."/>
            <person name="Miller J."/>
            <person name="Monier A."/>
            <person name="Salamov A."/>
            <person name="Young J."/>
            <person name="Aguilar M."/>
            <person name="Claverie J.M."/>
            <person name="Frickenhaus S."/>
            <person name="Gonzalez K."/>
            <person name="Herman E.K."/>
            <person name="Lin Y.C."/>
            <person name="Napier J."/>
            <person name="Ogata H."/>
            <person name="Sarno A.F."/>
            <person name="Shmutz J."/>
            <person name="Schroeder D."/>
            <person name="de Vargas C."/>
            <person name="Verret F."/>
            <person name="von Dassow P."/>
            <person name="Valentin K."/>
            <person name="Van de Peer Y."/>
            <person name="Wheeler G."/>
            <person name="Dacks J.B."/>
            <person name="Delwiche C.F."/>
            <person name="Dyhrman S.T."/>
            <person name="Glockner G."/>
            <person name="John U."/>
            <person name="Richards T."/>
            <person name="Worden A.Z."/>
            <person name="Zhang X."/>
            <person name="Grigoriev I.V."/>
            <person name="Allen A.E."/>
            <person name="Bidle K."/>
            <person name="Borodovsky M."/>
            <person name="Bowler C."/>
            <person name="Brownlee C."/>
            <person name="Cock J.M."/>
            <person name="Elias M."/>
            <person name="Gladyshev V.N."/>
            <person name="Groth M."/>
            <person name="Guda C."/>
            <person name="Hadaegh A."/>
            <person name="Iglesias-Rodriguez M.D."/>
            <person name="Jenkins J."/>
            <person name="Jones B.M."/>
            <person name="Lawson T."/>
            <person name="Leese F."/>
            <person name="Lindquist E."/>
            <person name="Lobanov A."/>
            <person name="Lomsadze A."/>
            <person name="Malik S.B."/>
            <person name="Marsh M.E."/>
            <person name="Mackinder L."/>
            <person name="Mock T."/>
            <person name="Mueller-Roeber B."/>
            <person name="Pagarete A."/>
            <person name="Parker M."/>
            <person name="Probert I."/>
            <person name="Quesneville H."/>
            <person name="Raines C."/>
            <person name="Rensing S.A."/>
            <person name="Riano-Pachon D.M."/>
            <person name="Richier S."/>
            <person name="Rokitta S."/>
            <person name="Shiraiwa Y."/>
            <person name="Soanes D.M."/>
            <person name="van der Giezen M."/>
            <person name="Wahlund T.M."/>
            <person name="Williams B."/>
            <person name="Wilson W."/>
            <person name="Wolfe G."/>
            <person name="Wurch L.L."/>
        </authorList>
    </citation>
    <scope>NUCLEOTIDE SEQUENCE</scope>
</reference>
<dbReference type="GeneID" id="19046481"/>
<reference evidence="2" key="2">
    <citation type="submission" date="2024-10" db="UniProtKB">
        <authorList>
            <consortium name="EnsemblProtists"/>
        </authorList>
    </citation>
    <scope>IDENTIFICATION</scope>
</reference>
<dbReference type="KEGG" id="ehx:EMIHUDRAFT_196777"/>
<dbReference type="Pfam" id="PF14652">
    <property type="entry name" value="DUF4457"/>
    <property type="match status" value="2"/>
</dbReference>
<dbReference type="HOGENOM" id="CLU_509452_0_0_1"/>
<evidence type="ECO:0000313" key="3">
    <source>
        <dbReference type="Proteomes" id="UP000013827"/>
    </source>
</evidence>
<organism evidence="2 3">
    <name type="scientific">Emiliania huxleyi (strain CCMP1516)</name>
    <dbReference type="NCBI Taxonomy" id="280463"/>
    <lineage>
        <taxon>Eukaryota</taxon>
        <taxon>Haptista</taxon>
        <taxon>Haptophyta</taxon>
        <taxon>Prymnesiophyceae</taxon>
        <taxon>Isochrysidales</taxon>
        <taxon>Noelaerhabdaceae</taxon>
        <taxon>Emiliania</taxon>
    </lineage>
</organism>
<dbReference type="RefSeq" id="XP_005770909.1">
    <property type="nucleotide sequence ID" value="XM_005770852.1"/>
</dbReference>
<dbReference type="InterPro" id="IPR027859">
    <property type="entry name" value="KATNIP_dom"/>
</dbReference>
<dbReference type="PaxDb" id="2903-EOD18480"/>
<dbReference type="AlphaFoldDB" id="A0A0D3J4P5"/>
<dbReference type="PANTHER" id="PTHR21534:SF0">
    <property type="entry name" value="KATANIN-INTERACTING PROTEIN"/>
    <property type="match status" value="1"/>
</dbReference>
<protein>
    <recommendedName>
        <fullName evidence="1">KATNIP domain-containing protein</fullName>
    </recommendedName>
</protein>
<sequence length="535" mass="57472">MASERRDCASRHVGSGGSMYESEHFNLGAASNLQLGGQSSIARGGPRSLDFITPTAPAASGWEEEEGVFVALPAGRKLQMDILSTWGDPYYVGLAAIEAFDSAGLPVDLSAGRIWASPADINVLPECSDDPRVVSNLTDGVCATCNDNHLWLAPYTAGERNLLGIELPAPCRLSLVRVWNYNKSRIHSYRGARRIELRLDGALIFRGEINKACGNVVDAFACAESILFTLEPQTLTAIEAHDLCCHSPEHDSDAFRTERPHTPGAEAGALECRPRVIPSEVTAVAARPATSAGQREPAPRAAGFMPSLPPMQDYEVRLHPHGKQLVLLCESTWGDPHYLGLNGLELLSPEGTTIDLQRAAITADPIGVIALPGMHGDTRTVDKLLLGGDCAWGWLAPYSLGASASVTLTMPNTVTIGAVRIWNYAKTPARGVRSFQLLLDGALIFQGVLRAAPQRRADAALPPPATGSDYKVQTVLFTDNEALIDAERHHVYSSEELVEELQIFDNGVLANQVLPPSDRQARPMTACIRPGGRAA</sequence>
<dbReference type="InterPro" id="IPR026704">
    <property type="entry name" value="KATNIP"/>
</dbReference>
<dbReference type="EnsemblProtists" id="EOD18480">
    <property type="protein sequence ID" value="EOD18480"/>
    <property type="gene ID" value="EMIHUDRAFT_196777"/>
</dbReference>
<dbReference type="Proteomes" id="UP000013827">
    <property type="component" value="Unassembled WGS sequence"/>
</dbReference>
<proteinExistence type="predicted"/>
<name>A0A0D3J4P5_EMIH1</name>
<dbReference type="STRING" id="2903.R1DVI4"/>
<dbReference type="PANTHER" id="PTHR21534">
    <property type="entry name" value="KATANIN-INTERACTING PROTEIN"/>
    <property type="match status" value="1"/>
</dbReference>